<proteinExistence type="predicted"/>
<evidence type="ECO:0000313" key="4">
    <source>
        <dbReference type="EMBL" id="CAD8328649.1"/>
    </source>
</evidence>
<dbReference type="InterPro" id="IPR023210">
    <property type="entry name" value="NADP_OxRdtase_dom"/>
</dbReference>
<feature type="compositionally biased region" description="Polar residues" evidence="1">
    <location>
        <begin position="57"/>
        <end position="80"/>
    </location>
</feature>
<evidence type="ECO:0000256" key="1">
    <source>
        <dbReference type="SAM" id="MobiDB-lite"/>
    </source>
</evidence>
<dbReference type="SUPFAM" id="SSF51430">
    <property type="entry name" value="NAD(P)-linked oxidoreductase"/>
    <property type="match status" value="1"/>
</dbReference>
<protein>
    <recommendedName>
        <fullName evidence="3">NADP-dependent oxidoreductase domain-containing protein</fullName>
    </recommendedName>
</protein>
<dbReference type="Pfam" id="PF00248">
    <property type="entry name" value="Aldo_ket_red"/>
    <property type="match status" value="1"/>
</dbReference>
<feature type="signal peptide" evidence="2">
    <location>
        <begin position="1"/>
        <end position="27"/>
    </location>
</feature>
<reference evidence="4" key="1">
    <citation type="submission" date="2021-01" db="EMBL/GenBank/DDBJ databases">
        <authorList>
            <person name="Corre E."/>
            <person name="Pelletier E."/>
            <person name="Niang G."/>
            <person name="Scheremetjew M."/>
            <person name="Finn R."/>
            <person name="Kale V."/>
            <person name="Holt S."/>
            <person name="Cochrane G."/>
            <person name="Meng A."/>
            <person name="Brown T."/>
            <person name="Cohen L."/>
        </authorList>
    </citation>
    <scope>NUCLEOTIDE SEQUENCE</scope>
    <source>
        <strain evidence="4">CCMP3328</strain>
    </source>
</reference>
<keyword evidence="2" id="KW-0732">Signal</keyword>
<dbReference type="InterPro" id="IPR036812">
    <property type="entry name" value="NAD(P)_OxRdtase_dom_sf"/>
</dbReference>
<feature type="region of interest" description="Disordered" evidence="1">
    <location>
        <begin position="553"/>
        <end position="575"/>
    </location>
</feature>
<feature type="compositionally biased region" description="Polar residues" evidence="1">
    <location>
        <begin position="91"/>
        <end position="107"/>
    </location>
</feature>
<dbReference type="EMBL" id="HBEF01001179">
    <property type="protein sequence ID" value="CAD8328649.1"/>
    <property type="molecule type" value="Transcribed_RNA"/>
</dbReference>
<dbReference type="AlphaFoldDB" id="A0A7R9ZI00"/>
<feature type="chain" id="PRO_5031161079" description="NADP-dependent oxidoreductase domain-containing protein" evidence="2">
    <location>
        <begin position="28"/>
        <end position="575"/>
    </location>
</feature>
<feature type="region of interest" description="Disordered" evidence="1">
    <location>
        <begin position="24"/>
        <end position="137"/>
    </location>
</feature>
<feature type="compositionally biased region" description="Basic and acidic residues" evidence="1">
    <location>
        <begin position="113"/>
        <end position="132"/>
    </location>
</feature>
<gene>
    <name evidence="4" type="ORF">CAUS1442_LOCUS746</name>
</gene>
<organism evidence="4">
    <name type="scientific">Craspedostauros australis</name>
    <dbReference type="NCBI Taxonomy" id="1486917"/>
    <lineage>
        <taxon>Eukaryota</taxon>
        <taxon>Sar</taxon>
        <taxon>Stramenopiles</taxon>
        <taxon>Ochrophyta</taxon>
        <taxon>Bacillariophyta</taxon>
        <taxon>Bacillariophyceae</taxon>
        <taxon>Bacillariophycidae</taxon>
        <taxon>Naviculales</taxon>
        <taxon>Naviculaceae</taxon>
        <taxon>Craspedostauros</taxon>
    </lineage>
</organism>
<feature type="compositionally biased region" description="Low complexity" evidence="1">
    <location>
        <begin position="24"/>
        <end position="49"/>
    </location>
</feature>
<name>A0A7R9ZI00_9STRA</name>
<dbReference type="Gene3D" id="3.20.20.100">
    <property type="entry name" value="NADP-dependent oxidoreductase domain"/>
    <property type="match status" value="1"/>
</dbReference>
<evidence type="ECO:0000259" key="3">
    <source>
        <dbReference type="Pfam" id="PF00248"/>
    </source>
</evidence>
<accession>A0A7R9ZI00</accession>
<feature type="domain" description="NADP-dependent oxidoreductase" evidence="3">
    <location>
        <begin position="267"/>
        <end position="480"/>
    </location>
</feature>
<evidence type="ECO:0000256" key="2">
    <source>
        <dbReference type="SAM" id="SignalP"/>
    </source>
</evidence>
<sequence length="575" mass="65521">MSRPIRVHVWCALVLLFSHSPIDTSTSIDTSTDGNVGVGTSTNTNTNTNIAHAFSPNYRTIQSPASTDTYRGPRPQQQWIQKRRSRDVNRSLRSTTFRSRDGMNNQLMKRKGSYRDDTNESRRNPADERTPDQPRVQDVGFWGVKIDKSPPIDDGTTIPFQRNLDPVDGLLPRGAYRKLLTASQDSNTHRKDACAISIDVNFDDSVTDATRVVANMQRMIDSGFNTFVLSSPNREQQMWAEEAILGRLQQDTPNRVIEGCNIVLPYHIPTSTAPFSRNDVRSTILDCLGRTGMAEIDTLQLTNFKETPYLPDILDCLTDLKHDGLLRSVTIRDQAAWKALRVAQTNGFDCIDGVHESGSLLRHPRTYKNAPIWASSALLGGLLTDRFSGHLFKPDAMDMMPSARYHFKEVLRPWAKRTAGGISNDQAVWKQFRGDVLEPLDEMALRYEVPMACLVLRWMLQRNPEQIESVAVCSRLMSDADHPMQRHLQLRKVFQFELEEEDLNVLEAMSHEEEIQKLTDEDLEMMMEKYDLGLNDAEMDEEYLQFLMQERKEEEEGSGPKFDLSSAMSDKKLWL</sequence>